<sequence length="365" mass="40732">MSELTLNYTGIGSLPFKGENAPKQALDYIFKEFKSIPFWPQLPHFAREEDMVFQYTQNLAGLSFDGDKYFLNPESEEFFIALEELFFDYESVISADDLIQCEQTLDKYAILPPNSNSLAPFLNELKNYNPDFVKGSITGPFTFSTSITDNEGKCAYYNDVLKDVCIKTLSLKALWQVKEFKKAAPSAKSIIFMDEPSISQVGSCAFLSVESSDVVEMLKIIADDLKKFGAICGVHCCGKTDWEIALLCGVDIVNFDAYSYSQSVANYAQSAKTFLEKGGIFAFGIVPTLDKDELKNLELNTLEQKFDDSIKCFTSKGIDKNLLLKQSFITPSCGCGSLDDEGALKALRLTRELSQRLKERCGALL</sequence>
<dbReference type="Gene3D" id="3.20.20.210">
    <property type="match status" value="1"/>
</dbReference>
<evidence type="ECO:0008006" key="3">
    <source>
        <dbReference type="Google" id="ProtNLM"/>
    </source>
</evidence>
<dbReference type="EMBL" id="DVJQ01000053">
    <property type="protein sequence ID" value="HIS74654.1"/>
    <property type="molecule type" value="Genomic_DNA"/>
</dbReference>
<accession>A0A9D1FJE7</accession>
<protein>
    <recommendedName>
        <fullName evidence="3">Methionine synthase</fullName>
    </recommendedName>
</protein>
<dbReference type="InterPro" id="IPR038071">
    <property type="entry name" value="UROD/MetE-like_sf"/>
</dbReference>
<reference evidence="1" key="2">
    <citation type="journal article" date="2021" name="PeerJ">
        <title>Extensive microbial diversity within the chicken gut microbiome revealed by metagenomics and culture.</title>
        <authorList>
            <person name="Gilroy R."/>
            <person name="Ravi A."/>
            <person name="Getino M."/>
            <person name="Pursley I."/>
            <person name="Horton D.L."/>
            <person name="Alikhan N.F."/>
            <person name="Baker D."/>
            <person name="Gharbi K."/>
            <person name="Hall N."/>
            <person name="Watson M."/>
            <person name="Adriaenssens E.M."/>
            <person name="Foster-Nyarko E."/>
            <person name="Jarju S."/>
            <person name="Secka A."/>
            <person name="Antonio M."/>
            <person name="Oren A."/>
            <person name="Chaudhuri R.R."/>
            <person name="La Ragione R."/>
            <person name="Hildebrand F."/>
            <person name="Pallen M.J."/>
        </authorList>
    </citation>
    <scope>NUCLEOTIDE SEQUENCE</scope>
    <source>
        <strain evidence="1">CHK152-2871</strain>
    </source>
</reference>
<dbReference type="Proteomes" id="UP000886865">
    <property type="component" value="Unassembled WGS sequence"/>
</dbReference>
<comment type="caution">
    <text evidence="1">The sequence shown here is derived from an EMBL/GenBank/DDBJ whole genome shotgun (WGS) entry which is preliminary data.</text>
</comment>
<proteinExistence type="predicted"/>
<dbReference type="SUPFAM" id="SSF51726">
    <property type="entry name" value="UROD/MetE-like"/>
    <property type="match status" value="1"/>
</dbReference>
<name>A0A9D1FJE7_9BACT</name>
<reference evidence="1" key="1">
    <citation type="submission" date="2020-10" db="EMBL/GenBank/DDBJ databases">
        <authorList>
            <person name="Gilroy R."/>
        </authorList>
    </citation>
    <scope>NUCLEOTIDE SEQUENCE</scope>
    <source>
        <strain evidence="1">CHK152-2871</strain>
    </source>
</reference>
<gene>
    <name evidence="1" type="ORF">IAA86_06510</name>
</gene>
<organism evidence="1 2">
    <name type="scientific">Candidatus Galligastranaerophilus intestinavium</name>
    <dbReference type="NCBI Taxonomy" id="2840836"/>
    <lineage>
        <taxon>Bacteria</taxon>
        <taxon>Candidatus Galligastranaerophilus</taxon>
    </lineage>
</organism>
<dbReference type="AlphaFoldDB" id="A0A9D1FJE7"/>
<evidence type="ECO:0000313" key="1">
    <source>
        <dbReference type="EMBL" id="HIS74654.1"/>
    </source>
</evidence>
<evidence type="ECO:0000313" key="2">
    <source>
        <dbReference type="Proteomes" id="UP000886865"/>
    </source>
</evidence>